<dbReference type="PANTHER" id="PTHR43135">
    <property type="entry name" value="ALPHA-D-RIBOSE 1-METHYLPHOSPHONATE 5-TRIPHOSPHATE DIPHOSPHATASE"/>
    <property type="match status" value="1"/>
</dbReference>
<evidence type="ECO:0000313" key="4">
    <source>
        <dbReference type="Proteomes" id="UP000010796"/>
    </source>
</evidence>
<evidence type="ECO:0000313" key="3">
    <source>
        <dbReference type="EMBL" id="AGA79828.1"/>
    </source>
</evidence>
<feature type="compositionally biased region" description="Basic and acidic residues" evidence="1">
    <location>
        <begin position="96"/>
        <end position="107"/>
    </location>
</feature>
<dbReference type="AlphaFoldDB" id="L0G3D1"/>
<feature type="domain" description="Amidohydrolase-related" evidence="2">
    <location>
        <begin position="339"/>
        <end position="423"/>
    </location>
</feature>
<dbReference type="HOGENOM" id="CLU_026493_0_0_10"/>
<dbReference type="Gene3D" id="3.20.20.140">
    <property type="entry name" value="Metal-dependent hydrolases"/>
    <property type="match status" value="1"/>
</dbReference>
<organism evidence="3 4">
    <name type="scientific">Echinicola vietnamensis (strain DSM 17526 / LMG 23754 / KMM 6221)</name>
    <dbReference type="NCBI Taxonomy" id="926556"/>
    <lineage>
        <taxon>Bacteria</taxon>
        <taxon>Pseudomonadati</taxon>
        <taxon>Bacteroidota</taxon>
        <taxon>Cytophagia</taxon>
        <taxon>Cytophagales</taxon>
        <taxon>Cyclobacteriaceae</taxon>
        <taxon>Echinicola</taxon>
    </lineage>
</organism>
<dbReference type="SUPFAM" id="SSF51338">
    <property type="entry name" value="Composite domain of metallo-dependent hydrolases"/>
    <property type="match status" value="1"/>
</dbReference>
<dbReference type="GO" id="GO:0016810">
    <property type="term" value="F:hydrolase activity, acting on carbon-nitrogen (but not peptide) bonds"/>
    <property type="evidence" value="ECO:0007669"/>
    <property type="project" value="InterPro"/>
</dbReference>
<dbReference type="EMBL" id="CP003346">
    <property type="protein sequence ID" value="AGA79828.1"/>
    <property type="molecule type" value="Genomic_DNA"/>
</dbReference>
<dbReference type="InterPro" id="IPR006680">
    <property type="entry name" value="Amidohydro-rel"/>
</dbReference>
<protein>
    <submittedName>
        <fullName evidence="3">Amidohydrolase, imidazolonepropionase</fullName>
    </submittedName>
</protein>
<dbReference type="eggNOG" id="COG1228">
    <property type="taxonomic scope" value="Bacteria"/>
</dbReference>
<dbReference type="InterPro" id="IPR011059">
    <property type="entry name" value="Metal-dep_hydrolase_composite"/>
</dbReference>
<dbReference type="InterPro" id="IPR051781">
    <property type="entry name" value="Metallo-dep_Hydrolase"/>
</dbReference>
<reference evidence="4" key="1">
    <citation type="submission" date="2012-02" db="EMBL/GenBank/DDBJ databases">
        <title>The complete genome of Echinicola vietnamensis DSM 17526.</title>
        <authorList>
            <person name="Lucas S."/>
            <person name="Copeland A."/>
            <person name="Lapidus A."/>
            <person name="Glavina del Rio T."/>
            <person name="Dalin E."/>
            <person name="Tice H."/>
            <person name="Bruce D."/>
            <person name="Goodwin L."/>
            <person name="Pitluck S."/>
            <person name="Peters L."/>
            <person name="Ovchinnikova G."/>
            <person name="Teshima H."/>
            <person name="Kyrpides N."/>
            <person name="Mavromatis K."/>
            <person name="Ivanova N."/>
            <person name="Brettin T."/>
            <person name="Detter J.C."/>
            <person name="Han C."/>
            <person name="Larimer F."/>
            <person name="Land M."/>
            <person name="Hauser L."/>
            <person name="Markowitz V."/>
            <person name="Cheng J.-F."/>
            <person name="Hugenholtz P."/>
            <person name="Woyke T."/>
            <person name="Wu D."/>
            <person name="Brambilla E."/>
            <person name="Klenk H.-P."/>
            <person name="Eisen J.A."/>
        </authorList>
    </citation>
    <scope>NUCLEOTIDE SEQUENCE [LARGE SCALE GENOMIC DNA]</scope>
    <source>
        <strain evidence="4">DSM 17526 / LMG 23754 / KMM 6221</strain>
    </source>
</reference>
<keyword evidence="4" id="KW-1185">Reference proteome</keyword>
<sequence>MLLVVMICFLDTPLAIGQSDQTGQRRVTGTYVITNATVITQPGKWLTSTSIVIKDGLITDIGQNVTIPVEAKTISGDSLFVYAGFIDLGSEAGVKRPEEAEKPEHYDPSNPPNEVAGITPERSVLDYWDVSDGSIAEWRKAGFTIAQLLPKGEMLPGKTALVVFGDTKSTNVLQESTGLFAQFETVRGVYPGTTLGLMAKYRELYKNAELKNQHAKLFTSNGNGISRPEKDKSLEAFYPVINKQVPVVFEANEELEIRRVLKLQEELGFDLVLMDLEEGSNLSSELLAANAHVALSLSLPDDKAKEADLEEATEEAKEAHKRVVEEYDVALSQAGKFEEAGVKFGISTNQVKKDEVLKNLRLMIDNGLSEEGALAALTTHPAAILGISSFAGTIEQGKLANLVLTTDSLFSEESKINYVMADGYLYEYDISKSNKVAGDPTDLVGEWKYTAETPGGTSAGEIRFKESSGNLAGEIDVDDPNGGGTVTRPLENISFDGKKLSFTFSIQVQGQKLTVQSKGKVEGDDFNGTISIRDMGEFSLTAKKTPDFKF</sequence>
<evidence type="ECO:0000256" key="1">
    <source>
        <dbReference type="SAM" id="MobiDB-lite"/>
    </source>
</evidence>
<dbReference type="Proteomes" id="UP000010796">
    <property type="component" value="Chromosome"/>
</dbReference>
<gene>
    <name evidence="3" type="ordered locus">Echvi_3612</name>
</gene>
<dbReference type="STRING" id="926556.Echvi_3612"/>
<dbReference type="KEGG" id="evi:Echvi_3612"/>
<accession>L0G3D1</accession>
<dbReference type="SUPFAM" id="SSF51556">
    <property type="entry name" value="Metallo-dependent hydrolases"/>
    <property type="match status" value="1"/>
</dbReference>
<dbReference type="InterPro" id="IPR032466">
    <property type="entry name" value="Metal_Hydrolase"/>
</dbReference>
<dbReference type="PATRIC" id="fig|926556.3.peg.3803"/>
<dbReference type="Pfam" id="PF01979">
    <property type="entry name" value="Amidohydro_1"/>
    <property type="match status" value="1"/>
</dbReference>
<dbReference type="PANTHER" id="PTHR43135:SF3">
    <property type="entry name" value="ALPHA-D-RIBOSE 1-METHYLPHOSPHONATE 5-TRIPHOSPHATE DIPHOSPHATASE"/>
    <property type="match status" value="1"/>
</dbReference>
<keyword evidence="3" id="KW-0378">Hydrolase</keyword>
<feature type="region of interest" description="Disordered" evidence="1">
    <location>
        <begin position="96"/>
        <end position="116"/>
    </location>
</feature>
<evidence type="ECO:0000259" key="2">
    <source>
        <dbReference type="Pfam" id="PF01979"/>
    </source>
</evidence>
<proteinExistence type="predicted"/>
<name>L0G3D1_ECHVK</name>